<evidence type="ECO:0000259" key="2">
    <source>
        <dbReference type="Pfam" id="PF00248"/>
    </source>
</evidence>
<dbReference type="Proteomes" id="UP000569329">
    <property type="component" value="Unassembled WGS sequence"/>
</dbReference>
<keyword evidence="1" id="KW-0560">Oxidoreductase</keyword>
<keyword evidence="4" id="KW-1185">Reference proteome</keyword>
<dbReference type="PANTHER" id="PTHR43625:SF40">
    <property type="entry name" value="ALDO-KETO REDUCTASE YAKC [NADP(+)]"/>
    <property type="match status" value="1"/>
</dbReference>
<organism evidence="3 4">
    <name type="scientific">Halosaccharopolyspora lacisalsi</name>
    <dbReference type="NCBI Taxonomy" id="1000566"/>
    <lineage>
        <taxon>Bacteria</taxon>
        <taxon>Bacillati</taxon>
        <taxon>Actinomycetota</taxon>
        <taxon>Actinomycetes</taxon>
        <taxon>Pseudonocardiales</taxon>
        <taxon>Pseudonocardiaceae</taxon>
        <taxon>Halosaccharopolyspora</taxon>
    </lineage>
</organism>
<dbReference type="SUPFAM" id="SSF51430">
    <property type="entry name" value="NAD(P)-linked oxidoreductase"/>
    <property type="match status" value="1"/>
</dbReference>
<feature type="domain" description="NADP-dependent oxidoreductase" evidence="2">
    <location>
        <begin position="2"/>
        <end position="177"/>
    </location>
</feature>
<protein>
    <submittedName>
        <fullName evidence="3">Aryl-alcohol dehydrogenase-like predicted oxidoreductase</fullName>
    </submittedName>
</protein>
<name>A0A839DXE6_9PSEU</name>
<evidence type="ECO:0000313" key="3">
    <source>
        <dbReference type="EMBL" id="MBA8823891.1"/>
    </source>
</evidence>
<dbReference type="GO" id="GO:0016491">
    <property type="term" value="F:oxidoreductase activity"/>
    <property type="evidence" value="ECO:0007669"/>
    <property type="project" value="UniProtKB-KW"/>
</dbReference>
<proteinExistence type="predicted"/>
<sequence>MIDLYYLHHRRETVPIEETVGAMAELVSQGKVRALGPSNVTADDLRRAHAVHSIAALQEQWSLAQRDIEQQLLPTVADLGVAVVAHSPNDHGFLHQLPSTADEQGASGLGGTLDEIASTHNTTSGQIALAWVHYRQQAHDVPVIPIPGTTSVRHLRSNVAAADLSLSDDELRQLDTCQPAT</sequence>
<dbReference type="InterPro" id="IPR036812">
    <property type="entry name" value="NAD(P)_OxRdtase_dom_sf"/>
</dbReference>
<evidence type="ECO:0000256" key="1">
    <source>
        <dbReference type="ARBA" id="ARBA00023002"/>
    </source>
</evidence>
<dbReference type="Gene3D" id="3.20.20.100">
    <property type="entry name" value="NADP-dependent oxidoreductase domain"/>
    <property type="match status" value="1"/>
</dbReference>
<dbReference type="PANTHER" id="PTHR43625">
    <property type="entry name" value="AFLATOXIN B1 ALDEHYDE REDUCTASE"/>
    <property type="match status" value="1"/>
</dbReference>
<dbReference type="GO" id="GO:0005737">
    <property type="term" value="C:cytoplasm"/>
    <property type="evidence" value="ECO:0007669"/>
    <property type="project" value="TreeGrafter"/>
</dbReference>
<gene>
    <name evidence="3" type="ORF">FHX42_001220</name>
</gene>
<dbReference type="Pfam" id="PF00248">
    <property type="entry name" value="Aldo_ket_red"/>
    <property type="match status" value="1"/>
</dbReference>
<reference evidence="3 4" key="1">
    <citation type="submission" date="2020-07" db="EMBL/GenBank/DDBJ databases">
        <title>Sequencing the genomes of 1000 actinobacteria strains.</title>
        <authorList>
            <person name="Klenk H.-P."/>
        </authorList>
    </citation>
    <scope>NUCLEOTIDE SEQUENCE [LARGE SCALE GENOMIC DNA]</scope>
    <source>
        <strain evidence="3 4">DSM 45975</strain>
    </source>
</reference>
<dbReference type="AlphaFoldDB" id="A0A839DXE6"/>
<evidence type="ECO:0000313" key="4">
    <source>
        <dbReference type="Proteomes" id="UP000569329"/>
    </source>
</evidence>
<dbReference type="EMBL" id="JACGWZ010000001">
    <property type="protein sequence ID" value="MBA8823891.1"/>
    <property type="molecule type" value="Genomic_DNA"/>
</dbReference>
<dbReference type="InterPro" id="IPR050791">
    <property type="entry name" value="Aldo-Keto_reductase"/>
</dbReference>
<comment type="caution">
    <text evidence="3">The sequence shown here is derived from an EMBL/GenBank/DDBJ whole genome shotgun (WGS) entry which is preliminary data.</text>
</comment>
<dbReference type="InterPro" id="IPR023210">
    <property type="entry name" value="NADP_OxRdtase_dom"/>
</dbReference>
<accession>A0A839DXE6</accession>